<dbReference type="RefSeq" id="WP_058894182.1">
    <property type="nucleotide sequence ID" value="NZ_CP024996.1"/>
</dbReference>
<accession>A0AAD0XEA0</accession>
<dbReference type="Pfam" id="PF13304">
    <property type="entry name" value="AAA_21"/>
    <property type="match status" value="1"/>
</dbReference>
<feature type="domain" description="Rad50/SbcC-type AAA" evidence="2">
    <location>
        <begin position="5"/>
        <end position="181"/>
    </location>
</feature>
<gene>
    <name evidence="3" type="ORF">RC54_02850</name>
</gene>
<dbReference type="EMBL" id="CP024996">
    <property type="protein sequence ID" value="AYR22821.1"/>
    <property type="molecule type" value="Genomic_DNA"/>
</dbReference>
<proteinExistence type="predicted"/>
<evidence type="ECO:0000313" key="3">
    <source>
        <dbReference type="EMBL" id="AYR22821.1"/>
    </source>
</evidence>
<sequence length="467" mass="53424">MRLDRLRLKNFRCFGDFELLFNTSSRLTVLVAENGQGKSTVLDAIRIGVWPFIKSFDLAKSSTFNDPSNSISVDDARLIQGHTSGTMVRLLPVEVELTGDWGTDTAKTWRRFREKEDRKTKTLDDDNTKLMKQWAEAVQKQVQSESPNQRDLPVFGYYGTGRLWAQKHLRDADKLSKAEEADLPIRTFGYRNCMDPASSYKHFREWFIWAWESRSNMRERQHVTDEERSNADHRIKVIQEVVDIFLKETSGWHTLEYSVEDQKSIILYHDAHGRMKVDDLSDGIRSMLAMVGDVAYRCIKLNPHLGGLAAKETYGVVLIDEVDMHLHPRWQQLVLGQLQKAFPKIQFIVTTHSPQVLSTVRQECIRVIGIDPTGNLIAEPPLARTYGEPSGTVMYAVMQVDPQPPVSEKPQLQRLTELVDQGQYESDDAVRLLDELLALLGETHPQLQRIQRSIARQKTLGPKVLKG</sequence>
<dbReference type="GO" id="GO:0000731">
    <property type="term" value="P:DNA synthesis involved in DNA repair"/>
    <property type="evidence" value="ECO:0007669"/>
    <property type="project" value="TreeGrafter"/>
</dbReference>
<evidence type="ECO:0000313" key="4">
    <source>
        <dbReference type="Proteomes" id="UP000269199"/>
    </source>
</evidence>
<reference evidence="3 4" key="1">
    <citation type="submission" date="2017-11" db="EMBL/GenBank/DDBJ databases">
        <title>Complete genome sequence of Herbaspirillum rubrisubalbicans DSM 11543.</title>
        <authorList>
            <person name="Chen M."/>
            <person name="An Q."/>
        </authorList>
    </citation>
    <scope>NUCLEOTIDE SEQUENCE [LARGE SCALE GENOMIC DNA]</scope>
    <source>
        <strain evidence="3 4">DSM 11543</strain>
    </source>
</reference>
<keyword evidence="3" id="KW-0547">Nucleotide-binding</keyword>
<dbReference type="AlphaFoldDB" id="A0AAD0XEA0"/>
<evidence type="ECO:0000259" key="1">
    <source>
        <dbReference type="Pfam" id="PF13304"/>
    </source>
</evidence>
<dbReference type="Proteomes" id="UP000269199">
    <property type="component" value="Chromosome"/>
</dbReference>
<dbReference type="InterPro" id="IPR027417">
    <property type="entry name" value="P-loop_NTPase"/>
</dbReference>
<dbReference type="Gene3D" id="3.40.50.300">
    <property type="entry name" value="P-loop containing nucleotide triphosphate hydrolases"/>
    <property type="match status" value="2"/>
</dbReference>
<name>A0AAD0XEA0_9BURK</name>
<dbReference type="Pfam" id="PF13476">
    <property type="entry name" value="AAA_23"/>
    <property type="match status" value="1"/>
</dbReference>
<dbReference type="GO" id="GO:0006302">
    <property type="term" value="P:double-strand break repair"/>
    <property type="evidence" value="ECO:0007669"/>
    <property type="project" value="InterPro"/>
</dbReference>
<dbReference type="PANTHER" id="PTHR32182:SF23">
    <property type="entry name" value="ATP BINDING PROTEIN"/>
    <property type="match status" value="1"/>
</dbReference>
<dbReference type="GO" id="GO:0016887">
    <property type="term" value="F:ATP hydrolysis activity"/>
    <property type="evidence" value="ECO:0007669"/>
    <property type="project" value="InterPro"/>
</dbReference>
<organism evidence="3 4">
    <name type="scientific">Herbaspirillum rubrisubalbicans</name>
    <dbReference type="NCBI Taxonomy" id="80842"/>
    <lineage>
        <taxon>Bacteria</taxon>
        <taxon>Pseudomonadati</taxon>
        <taxon>Pseudomonadota</taxon>
        <taxon>Betaproteobacteria</taxon>
        <taxon>Burkholderiales</taxon>
        <taxon>Oxalobacteraceae</taxon>
        <taxon>Herbaspirillum</taxon>
    </lineage>
</organism>
<evidence type="ECO:0000259" key="2">
    <source>
        <dbReference type="Pfam" id="PF13476"/>
    </source>
</evidence>
<feature type="domain" description="ATPase AAA-type core" evidence="1">
    <location>
        <begin position="200"/>
        <end position="358"/>
    </location>
</feature>
<dbReference type="PANTHER" id="PTHR32182">
    <property type="entry name" value="DNA REPLICATION AND REPAIR PROTEIN RECF"/>
    <property type="match status" value="1"/>
</dbReference>
<dbReference type="SUPFAM" id="SSF52540">
    <property type="entry name" value="P-loop containing nucleoside triphosphate hydrolases"/>
    <property type="match status" value="1"/>
</dbReference>
<dbReference type="GO" id="GO:0005524">
    <property type="term" value="F:ATP binding"/>
    <property type="evidence" value="ECO:0007669"/>
    <property type="project" value="UniProtKB-KW"/>
</dbReference>
<keyword evidence="3" id="KW-0067">ATP-binding</keyword>
<dbReference type="InterPro" id="IPR003959">
    <property type="entry name" value="ATPase_AAA_core"/>
</dbReference>
<protein>
    <submittedName>
        <fullName evidence="3">ATP-binding protein</fullName>
    </submittedName>
</protein>
<dbReference type="InterPro" id="IPR038729">
    <property type="entry name" value="Rad50/SbcC_AAA"/>
</dbReference>